<organism evidence="2">
    <name type="scientific">Laccaria bicolor (strain S238N-H82 / ATCC MYA-4686)</name>
    <name type="common">Bicoloured deceiver</name>
    <name type="synonym">Laccaria laccata var. bicolor</name>
    <dbReference type="NCBI Taxonomy" id="486041"/>
    <lineage>
        <taxon>Eukaryota</taxon>
        <taxon>Fungi</taxon>
        <taxon>Dikarya</taxon>
        <taxon>Basidiomycota</taxon>
        <taxon>Agaricomycotina</taxon>
        <taxon>Agaricomycetes</taxon>
        <taxon>Agaricomycetidae</taxon>
        <taxon>Agaricales</taxon>
        <taxon>Agaricineae</taxon>
        <taxon>Hydnangiaceae</taxon>
        <taxon>Laccaria</taxon>
    </lineage>
</organism>
<dbReference type="GeneID" id="6083547"/>
<dbReference type="EMBL" id="DS547138">
    <property type="protein sequence ID" value="EDR01518.1"/>
    <property type="molecule type" value="Genomic_DNA"/>
</dbReference>
<dbReference type="InParanoid" id="B0DV51"/>
<evidence type="ECO:0000313" key="2">
    <source>
        <dbReference type="Proteomes" id="UP000001194"/>
    </source>
</evidence>
<dbReference type="HOGENOM" id="CLU_1777792_0_0_1"/>
<evidence type="ECO:0000313" key="1">
    <source>
        <dbReference type="EMBL" id="EDR01518.1"/>
    </source>
</evidence>
<dbReference type="KEGG" id="lbc:LACBIDRAFT_333176"/>
<name>B0DV51_LACBS</name>
<dbReference type="Proteomes" id="UP000001194">
    <property type="component" value="Unassembled WGS sequence"/>
</dbReference>
<accession>B0DV51</accession>
<gene>
    <name evidence="1" type="ORF">LACBIDRAFT_333176</name>
</gene>
<proteinExistence type="predicted"/>
<dbReference type="RefSeq" id="XP_001887870.1">
    <property type="nucleotide sequence ID" value="XM_001887835.1"/>
</dbReference>
<reference evidence="1 2" key="1">
    <citation type="journal article" date="2008" name="Nature">
        <title>The genome of Laccaria bicolor provides insights into mycorrhizal symbiosis.</title>
        <authorList>
            <person name="Martin F."/>
            <person name="Aerts A."/>
            <person name="Ahren D."/>
            <person name="Brun A."/>
            <person name="Danchin E.G.J."/>
            <person name="Duchaussoy F."/>
            <person name="Gibon J."/>
            <person name="Kohler A."/>
            <person name="Lindquist E."/>
            <person name="Pereda V."/>
            <person name="Salamov A."/>
            <person name="Shapiro H.J."/>
            <person name="Wuyts J."/>
            <person name="Blaudez D."/>
            <person name="Buee M."/>
            <person name="Brokstein P."/>
            <person name="Canbaeck B."/>
            <person name="Cohen D."/>
            <person name="Courty P.E."/>
            <person name="Coutinho P.M."/>
            <person name="Delaruelle C."/>
            <person name="Detter J.C."/>
            <person name="Deveau A."/>
            <person name="DiFazio S."/>
            <person name="Duplessis S."/>
            <person name="Fraissinet-Tachet L."/>
            <person name="Lucic E."/>
            <person name="Frey-Klett P."/>
            <person name="Fourrey C."/>
            <person name="Feussner I."/>
            <person name="Gay G."/>
            <person name="Grimwood J."/>
            <person name="Hoegger P.J."/>
            <person name="Jain P."/>
            <person name="Kilaru S."/>
            <person name="Labbe J."/>
            <person name="Lin Y.C."/>
            <person name="Legue V."/>
            <person name="Le Tacon F."/>
            <person name="Marmeisse R."/>
            <person name="Melayah D."/>
            <person name="Montanini B."/>
            <person name="Muratet M."/>
            <person name="Nehls U."/>
            <person name="Niculita-Hirzel H."/>
            <person name="Oudot-Le Secq M.P."/>
            <person name="Peter M."/>
            <person name="Quesneville H."/>
            <person name="Rajashekar B."/>
            <person name="Reich M."/>
            <person name="Rouhier N."/>
            <person name="Schmutz J."/>
            <person name="Yin T."/>
            <person name="Chalot M."/>
            <person name="Henrissat B."/>
            <person name="Kuees U."/>
            <person name="Lucas S."/>
            <person name="Van de Peer Y."/>
            <person name="Podila G.K."/>
            <person name="Polle A."/>
            <person name="Pukkila P.J."/>
            <person name="Richardson P.M."/>
            <person name="Rouze P."/>
            <person name="Sanders I.R."/>
            <person name="Stajich J.E."/>
            <person name="Tunlid A."/>
            <person name="Tuskan G."/>
            <person name="Grigoriev I.V."/>
        </authorList>
    </citation>
    <scope>NUCLEOTIDE SEQUENCE [LARGE SCALE GENOMIC DNA]</scope>
    <source>
        <strain evidence="2">S238N-H82 / ATCC MYA-4686</strain>
    </source>
</reference>
<dbReference type="AlphaFoldDB" id="B0DV51"/>
<keyword evidence="2" id="KW-1185">Reference proteome</keyword>
<sequence>MAQGMHNVGRGLFACATPTLSADIPNVDARCSTLPSNYRLAVRKNSELSGGEAAEYDVIRPCFGALLRPFVASYLILRDVCLSVTKFDANHDDDERTFLRGARRRGRKPTTWECHEFPTISELVQKEGHRNSVIDGDISSHVYVST</sequence>
<protein>
    <submittedName>
        <fullName evidence="1">Predicted protein</fullName>
    </submittedName>
</protein>